<evidence type="ECO:0000259" key="13">
    <source>
        <dbReference type="PROSITE" id="PS51846"/>
    </source>
</evidence>
<gene>
    <name evidence="14" type="ORF">GCM10009754_62150</name>
</gene>
<dbReference type="PANTHER" id="PTHR43099">
    <property type="entry name" value="UPF0053 PROTEIN YRKA"/>
    <property type="match status" value="1"/>
</dbReference>
<proteinExistence type="inferred from homology"/>
<dbReference type="Pfam" id="PF03471">
    <property type="entry name" value="CorC_HlyC"/>
    <property type="match status" value="1"/>
</dbReference>
<evidence type="ECO:0000256" key="3">
    <source>
        <dbReference type="ARBA" id="ARBA00022475"/>
    </source>
</evidence>
<evidence type="ECO:0000256" key="10">
    <source>
        <dbReference type="PROSITE-ProRule" id="PRU01193"/>
    </source>
</evidence>
<feature type="domain" description="CBS" evidence="12">
    <location>
        <begin position="225"/>
        <end position="285"/>
    </location>
</feature>
<evidence type="ECO:0000256" key="4">
    <source>
        <dbReference type="ARBA" id="ARBA00022692"/>
    </source>
</evidence>
<dbReference type="Gene3D" id="3.10.580.10">
    <property type="entry name" value="CBS-domain"/>
    <property type="match status" value="1"/>
</dbReference>
<dbReference type="InterPro" id="IPR000644">
    <property type="entry name" value="CBS_dom"/>
</dbReference>
<dbReference type="Pfam" id="PF01595">
    <property type="entry name" value="CNNM"/>
    <property type="match status" value="1"/>
</dbReference>
<feature type="domain" description="CNNM transmembrane" evidence="13">
    <location>
        <begin position="2"/>
        <end position="206"/>
    </location>
</feature>
<comment type="subcellular location">
    <subcellularLocation>
        <location evidence="1">Cell membrane</location>
        <topology evidence="1">Multi-pass membrane protein</topology>
    </subcellularLocation>
</comment>
<keyword evidence="15" id="KW-1185">Reference proteome</keyword>
<evidence type="ECO:0000256" key="1">
    <source>
        <dbReference type="ARBA" id="ARBA00004651"/>
    </source>
</evidence>
<feature type="domain" description="CBS" evidence="12">
    <location>
        <begin position="290"/>
        <end position="350"/>
    </location>
</feature>
<keyword evidence="6 10" id="KW-1133">Transmembrane helix</keyword>
<dbReference type="Pfam" id="PF00571">
    <property type="entry name" value="CBS"/>
    <property type="match status" value="2"/>
</dbReference>
<name>A0ABN2RZM9_9PSEU</name>
<dbReference type="InterPro" id="IPR051676">
    <property type="entry name" value="UPF0053_domain"/>
</dbReference>
<accession>A0ABN2RZM9</accession>
<evidence type="ECO:0000256" key="9">
    <source>
        <dbReference type="PROSITE-ProRule" id="PRU00703"/>
    </source>
</evidence>
<dbReference type="PROSITE" id="PS51371">
    <property type="entry name" value="CBS"/>
    <property type="match status" value="2"/>
</dbReference>
<dbReference type="InterPro" id="IPR044751">
    <property type="entry name" value="Ion_transp-like_CBS"/>
</dbReference>
<comment type="caution">
    <text evidence="14">The sequence shown here is derived from an EMBL/GenBank/DDBJ whole genome shotgun (WGS) entry which is preliminary data.</text>
</comment>
<reference evidence="14 15" key="1">
    <citation type="journal article" date="2019" name="Int. J. Syst. Evol. Microbiol.">
        <title>The Global Catalogue of Microorganisms (GCM) 10K type strain sequencing project: providing services to taxonomists for standard genome sequencing and annotation.</title>
        <authorList>
            <consortium name="The Broad Institute Genomics Platform"/>
            <consortium name="The Broad Institute Genome Sequencing Center for Infectious Disease"/>
            <person name="Wu L."/>
            <person name="Ma J."/>
        </authorList>
    </citation>
    <scope>NUCLEOTIDE SEQUENCE [LARGE SCALE GENOMIC DNA]</scope>
    <source>
        <strain evidence="14 15">JCM 14545</strain>
    </source>
</reference>
<evidence type="ECO:0000256" key="7">
    <source>
        <dbReference type="ARBA" id="ARBA00023122"/>
    </source>
</evidence>
<dbReference type="InterPro" id="IPR036318">
    <property type="entry name" value="FAD-bd_PCMH-like_sf"/>
</dbReference>
<dbReference type="SMART" id="SM01091">
    <property type="entry name" value="CorC_HlyC"/>
    <property type="match status" value="1"/>
</dbReference>
<dbReference type="InterPro" id="IPR046342">
    <property type="entry name" value="CBS_dom_sf"/>
</dbReference>
<evidence type="ECO:0000256" key="6">
    <source>
        <dbReference type="ARBA" id="ARBA00022989"/>
    </source>
</evidence>
<organism evidence="14 15">
    <name type="scientific">Amycolatopsis minnesotensis</name>
    <dbReference type="NCBI Taxonomy" id="337894"/>
    <lineage>
        <taxon>Bacteria</taxon>
        <taxon>Bacillati</taxon>
        <taxon>Actinomycetota</taxon>
        <taxon>Actinomycetes</taxon>
        <taxon>Pseudonocardiales</taxon>
        <taxon>Pseudonocardiaceae</taxon>
        <taxon>Amycolatopsis</taxon>
    </lineage>
</organism>
<evidence type="ECO:0000256" key="5">
    <source>
        <dbReference type="ARBA" id="ARBA00022737"/>
    </source>
</evidence>
<dbReference type="RefSeq" id="WP_344426886.1">
    <property type="nucleotide sequence ID" value="NZ_BAAANN010000029.1"/>
</dbReference>
<dbReference type="Gene3D" id="3.30.465.10">
    <property type="match status" value="1"/>
</dbReference>
<evidence type="ECO:0000259" key="12">
    <source>
        <dbReference type="PROSITE" id="PS51371"/>
    </source>
</evidence>
<dbReference type="Proteomes" id="UP001501116">
    <property type="component" value="Unassembled WGS sequence"/>
</dbReference>
<keyword evidence="5" id="KW-0677">Repeat</keyword>
<keyword evidence="8 10" id="KW-0472">Membrane</keyword>
<keyword evidence="4 10" id="KW-0812">Transmembrane</keyword>
<evidence type="ECO:0000256" key="2">
    <source>
        <dbReference type="ARBA" id="ARBA00006337"/>
    </source>
</evidence>
<evidence type="ECO:0000256" key="11">
    <source>
        <dbReference type="SAM" id="Phobius"/>
    </source>
</evidence>
<keyword evidence="7 9" id="KW-0129">CBS domain</keyword>
<comment type="similarity">
    <text evidence="2">Belongs to the UPF0053 family.</text>
</comment>
<dbReference type="SUPFAM" id="SSF54631">
    <property type="entry name" value="CBS-domain pair"/>
    <property type="match status" value="1"/>
</dbReference>
<evidence type="ECO:0000256" key="8">
    <source>
        <dbReference type="ARBA" id="ARBA00023136"/>
    </source>
</evidence>
<sequence length="449" mass="48234">MDILLAALGVLFFVLLTIGTGLAVAAEFSLTALERSTVDANVRQVGDKRATTVQKAHRTLSFQLSGAQVAITITTLVTGYVAEPLIGRLVNPVLTATGLPGGVASVVSLVLTLLIATSLSMILGEMVPKNLAIARPLQTARAVAGYHSRFSALFRWLITLMNNSANFLVRKFGVEPQEELRSARSPQELGSIVRSSAESGTLDTSTAELLDRSLRFGERTAEELMTPRVQVESLTVDEPIHALVELARRTGFSRFPVYTEDLDDVQGAVHVKQAFTVPAAERGTVKIGSVMRPVPTVPESLPGDALLNRLRASRFQVAIVVDEYGGTAGLVTLEDVVEEIIGDVRDEHDSHEGPASQRLGADSWVVSGQLRADEVTEQTGFRMPDGDYETIAGLILERLGKIPAAGDSADVDGWRLTVTEMDRLRIAEVGVHRVAGAEAPAPEKQEARS</sequence>
<evidence type="ECO:0000313" key="15">
    <source>
        <dbReference type="Proteomes" id="UP001501116"/>
    </source>
</evidence>
<evidence type="ECO:0000313" key="14">
    <source>
        <dbReference type="EMBL" id="GAA1977825.1"/>
    </source>
</evidence>
<dbReference type="EMBL" id="BAAANN010000029">
    <property type="protein sequence ID" value="GAA1977825.1"/>
    <property type="molecule type" value="Genomic_DNA"/>
</dbReference>
<dbReference type="InterPro" id="IPR005170">
    <property type="entry name" value="Transptr-assoc_dom"/>
</dbReference>
<dbReference type="PANTHER" id="PTHR43099:SF6">
    <property type="entry name" value="UPF0053 PROTEIN RV1842C"/>
    <property type="match status" value="1"/>
</dbReference>
<dbReference type="PROSITE" id="PS51846">
    <property type="entry name" value="CNNM"/>
    <property type="match status" value="1"/>
</dbReference>
<dbReference type="InterPro" id="IPR016169">
    <property type="entry name" value="FAD-bd_PCMH_sub2"/>
</dbReference>
<dbReference type="CDD" id="cd04590">
    <property type="entry name" value="CBS_pair_CorC_HlyC_assoc"/>
    <property type="match status" value="1"/>
</dbReference>
<keyword evidence="3" id="KW-1003">Cell membrane</keyword>
<feature type="transmembrane region" description="Helical" evidence="11">
    <location>
        <begin position="102"/>
        <end position="123"/>
    </location>
</feature>
<dbReference type="SUPFAM" id="SSF56176">
    <property type="entry name" value="FAD-binding/transporter-associated domain-like"/>
    <property type="match status" value="1"/>
</dbReference>
<dbReference type="InterPro" id="IPR002550">
    <property type="entry name" value="CNNM"/>
</dbReference>
<protein>
    <submittedName>
        <fullName evidence="14">Hemolysin family protein</fullName>
    </submittedName>
</protein>